<feature type="region of interest" description="Disordered" evidence="1">
    <location>
        <begin position="100"/>
        <end position="119"/>
    </location>
</feature>
<dbReference type="AlphaFoldDB" id="L5MJC9"/>
<feature type="compositionally biased region" description="Low complexity" evidence="1">
    <location>
        <begin position="134"/>
        <end position="146"/>
    </location>
</feature>
<gene>
    <name evidence="2" type="ORF">MDA_GLEAN10012172</name>
</gene>
<protein>
    <submittedName>
        <fullName evidence="2">Uncharacterized protein</fullName>
    </submittedName>
</protein>
<evidence type="ECO:0000256" key="1">
    <source>
        <dbReference type="SAM" id="MobiDB-lite"/>
    </source>
</evidence>
<dbReference type="Proteomes" id="UP000010556">
    <property type="component" value="Unassembled WGS sequence"/>
</dbReference>
<evidence type="ECO:0000313" key="2">
    <source>
        <dbReference type="EMBL" id="ELK38385.1"/>
    </source>
</evidence>
<sequence length="189" mass="19866">MQINKQKKHNMPEPVPIAKLEDRNMMDSYFHVRRRVALLCVPAALSATLHYTAFQDNPREADFAVLPSGQCLSNSHLLLEPVTGPDHSVPSVGGSGSCWPWSPLRASPPPPSPEGRSGQQLLLSLTDGAGTNRSAPSGGASAAGAFSAWGQTGEPEAAAGGAGQRCREWAETCPCAYCSLVAHSSFQGA</sequence>
<accession>L5MJC9</accession>
<dbReference type="EMBL" id="KB098985">
    <property type="protein sequence ID" value="ELK38385.1"/>
    <property type="molecule type" value="Genomic_DNA"/>
</dbReference>
<keyword evidence="3" id="KW-1185">Reference proteome</keyword>
<feature type="region of interest" description="Disordered" evidence="1">
    <location>
        <begin position="127"/>
        <end position="146"/>
    </location>
</feature>
<evidence type="ECO:0000313" key="3">
    <source>
        <dbReference type="Proteomes" id="UP000010556"/>
    </source>
</evidence>
<name>L5MJC9_MYODS</name>
<reference evidence="3" key="1">
    <citation type="journal article" date="2013" name="Science">
        <title>Comparative analysis of bat genomes provides insight into the evolution of flight and immunity.</title>
        <authorList>
            <person name="Zhang G."/>
            <person name="Cowled C."/>
            <person name="Shi Z."/>
            <person name="Huang Z."/>
            <person name="Bishop-Lilly K.A."/>
            <person name="Fang X."/>
            <person name="Wynne J.W."/>
            <person name="Xiong Z."/>
            <person name="Baker M.L."/>
            <person name="Zhao W."/>
            <person name="Tachedjian M."/>
            <person name="Zhu Y."/>
            <person name="Zhou P."/>
            <person name="Jiang X."/>
            <person name="Ng J."/>
            <person name="Yang L."/>
            <person name="Wu L."/>
            <person name="Xiao J."/>
            <person name="Feng Y."/>
            <person name="Chen Y."/>
            <person name="Sun X."/>
            <person name="Zhang Y."/>
            <person name="Marsh G.A."/>
            <person name="Crameri G."/>
            <person name="Broder C.C."/>
            <person name="Frey K.G."/>
            <person name="Wang L.F."/>
            <person name="Wang J."/>
        </authorList>
    </citation>
    <scope>NUCLEOTIDE SEQUENCE [LARGE SCALE GENOMIC DNA]</scope>
</reference>
<organism evidence="2 3">
    <name type="scientific">Myotis davidii</name>
    <name type="common">David's myotis</name>
    <dbReference type="NCBI Taxonomy" id="225400"/>
    <lineage>
        <taxon>Eukaryota</taxon>
        <taxon>Metazoa</taxon>
        <taxon>Chordata</taxon>
        <taxon>Craniata</taxon>
        <taxon>Vertebrata</taxon>
        <taxon>Euteleostomi</taxon>
        <taxon>Mammalia</taxon>
        <taxon>Eutheria</taxon>
        <taxon>Laurasiatheria</taxon>
        <taxon>Chiroptera</taxon>
        <taxon>Yangochiroptera</taxon>
        <taxon>Vespertilionidae</taxon>
        <taxon>Myotis</taxon>
    </lineage>
</organism>
<proteinExistence type="predicted"/>